<name>A0ABS2AUP7_9ACTN</name>
<dbReference type="EMBL" id="JAENHP010000031">
    <property type="protein sequence ID" value="MBM2623078.1"/>
    <property type="molecule type" value="Genomic_DNA"/>
</dbReference>
<evidence type="ECO:0000256" key="1">
    <source>
        <dbReference type="SAM" id="MobiDB-lite"/>
    </source>
</evidence>
<dbReference type="Proteomes" id="UP000632138">
    <property type="component" value="Unassembled WGS sequence"/>
</dbReference>
<dbReference type="InterPro" id="IPR049747">
    <property type="entry name" value="SCO2522-like"/>
</dbReference>
<gene>
    <name evidence="2" type="ORF">JIG36_47020</name>
</gene>
<feature type="compositionally biased region" description="Low complexity" evidence="1">
    <location>
        <begin position="158"/>
        <end position="174"/>
    </location>
</feature>
<evidence type="ECO:0000313" key="2">
    <source>
        <dbReference type="EMBL" id="MBM2623078.1"/>
    </source>
</evidence>
<organism evidence="2 3">
    <name type="scientific">Paractinoplanes ovalisporus</name>
    <dbReference type="NCBI Taxonomy" id="2810368"/>
    <lineage>
        <taxon>Bacteria</taxon>
        <taxon>Bacillati</taxon>
        <taxon>Actinomycetota</taxon>
        <taxon>Actinomycetes</taxon>
        <taxon>Micromonosporales</taxon>
        <taxon>Micromonosporaceae</taxon>
        <taxon>Paractinoplanes</taxon>
    </lineage>
</organism>
<accession>A0ABS2AUP7</accession>
<comment type="caution">
    <text evidence="2">The sequence shown here is derived from an EMBL/GenBank/DDBJ whole genome shotgun (WGS) entry which is preliminary data.</text>
</comment>
<evidence type="ECO:0000313" key="3">
    <source>
        <dbReference type="Proteomes" id="UP000632138"/>
    </source>
</evidence>
<reference evidence="2 3" key="1">
    <citation type="submission" date="2021-01" db="EMBL/GenBank/DDBJ databases">
        <title>Actinoplanes sp. nov. LDG1-06 isolated from lichen.</title>
        <authorList>
            <person name="Saeng-In P."/>
            <person name="Phongsopitanun W."/>
            <person name="Kanchanasin P."/>
            <person name="Yuki M."/>
            <person name="Kudo T."/>
            <person name="Ohkuma M."/>
            <person name="Tanasupawat S."/>
        </authorList>
    </citation>
    <scope>NUCLEOTIDE SEQUENCE [LARGE SCALE GENOMIC DNA]</scope>
    <source>
        <strain evidence="2 3">LDG1-06</strain>
    </source>
</reference>
<dbReference type="NCBIfam" id="NF040566">
    <property type="entry name" value="SCO2522_fam"/>
    <property type="match status" value="1"/>
</dbReference>
<keyword evidence="3" id="KW-1185">Reference proteome</keyword>
<proteinExistence type="predicted"/>
<feature type="region of interest" description="Disordered" evidence="1">
    <location>
        <begin position="138"/>
        <end position="174"/>
    </location>
</feature>
<dbReference type="RefSeq" id="WP_203383427.1">
    <property type="nucleotide sequence ID" value="NZ_JAENHP010000031.1"/>
</dbReference>
<protein>
    <submittedName>
        <fullName evidence="2">Uncharacterized protein</fullName>
    </submittedName>
</protein>
<sequence length="319" mass="35011">MTTADDLATELGAPAAAVRSVALSHLSLELGHLYMEDFAEGEARLRQHFDRVRPWAETAVSQTAQLVGRGRPRISTCFLIDDYFTRFSSPREVVTMLVAAAGQAGLTIDYVARESGCARAGDVDMARLVQEHLIDEPAEGANGRPATKVTGWLTNGERSPGTSAAAMAAPRRWRPPRQSAVRNHSIFVDVELWNERADGSRLWSCPFLAAVWQLQRLGLLRHHGKPVAEPVEATPETLPGEWEMMPPIVRLNPKAAPLRAYRTFTPLDSRFLPIELAVRTILGNVSVDPTAAAQVRERARGEGFALPEETVGRVGYAFL</sequence>